<dbReference type="PANTHER" id="PTHR11706:SF101">
    <property type="entry name" value="MANGANESE TRANSPORTER SMF1"/>
    <property type="match status" value="1"/>
</dbReference>
<sequence>LRRFLAFVGPGWMVSVGYMDPGNWATDMEAGARYQYSLLFVLLIANLMAILLQSLTVRLGVITGLDLAQASRVHFPRRLNLFLYFLCEFAIIACDLAEVIGAAVAMQLLFGLPLWAGCLLTLVDVIIILGLLSLAGRRMSRLGAAPGEESLLPTRILEGFVMFLVGGVAICFIVLLGRVQAPTGPVLKGFLPTIEPLTSANGLWISLGIIGATVMPHNLYLHSHTVKARAFTHEYPVSWISSTEGEPQLRRRQGGESIQWTIWLSLLDMIVALALAVFVNAAILIVSGAAFYGLDDAEAAGSADLFDAHSLLGKYLGQGAATIFAIALLLSGLSATVTATLAGQVVMEGFLGLGLKPWIRRFLSRGIAVIPATLIAAISGRQGLGDLLLWSQVILSLQLPFAVIPLVYLTSSSRIMKAGVPKSSSSTHPSSRPRQSWANPSWLTVLGWMVAAIIVCLNMVLLVQMAIG</sequence>
<accession>A0A4P9Y0Q1</accession>
<organism evidence="6 7">
    <name type="scientific">Piptocephalis cylindrospora</name>
    <dbReference type="NCBI Taxonomy" id="1907219"/>
    <lineage>
        <taxon>Eukaryota</taxon>
        <taxon>Fungi</taxon>
        <taxon>Fungi incertae sedis</taxon>
        <taxon>Zoopagomycota</taxon>
        <taxon>Zoopagomycotina</taxon>
        <taxon>Zoopagomycetes</taxon>
        <taxon>Zoopagales</taxon>
        <taxon>Piptocephalidaceae</taxon>
        <taxon>Piptocephalis</taxon>
    </lineage>
</organism>
<dbReference type="GO" id="GO:0030026">
    <property type="term" value="P:intracellular manganese ion homeostasis"/>
    <property type="evidence" value="ECO:0007669"/>
    <property type="project" value="TreeGrafter"/>
</dbReference>
<keyword evidence="3 5" id="KW-1133">Transmembrane helix</keyword>
<feature type="transmembrane region" description="Helical" evidence="5">
    <location>
        <begin position="81"/>
        <end position="106"/>
    </location>
</feature>
<evidence type="ECO:0000313" key="6">
    <source>
        <dbReference type="EMBL" id="RKP12052.1"/>
    </source>
</evidence>
<evidence type="ECO:0000256" key="3">
    <source>
        <dbReference type="ARBA" id="ARBA00022989"/>
    </source>
</evidence>
<evidence type="ECO:0000313" key="7">
    <source>
        <dbReference type="Proteomes" id="UP000267251"/>
    </source>
</evidence>
<dbReference type="NCBIfam" id="NF037982">
    <property type="entry name" value="Nramp_1"/>
    <property type="match status" value="2"/>
</dbReference>
<dbReference type="EMBL" id="KZ988504">
    <property type="protein sequence ID" value="RKP12052.1"/>
    <property type="molecule type" value="Genomic_DNA"/>
</dbReference>
<feature type="transmembrane region" description="Helical" evidence="5">
    <location>
        <begin position="156"/>
        <end position="181"/>
    </location>
</feature>
<keyword evidence="7" id="KW-1185">Reference proteome</keyword>
<evidence type="ECO:0000256" key="5">
    <source>
        <dbReference type="SAM" id="Phobius"/>
    </source>
</evidence>
<evidence type="ECO:0000256" key="1">
    <source>
        <dbReference type="ARBA" id="ARBA00004141"/>
    </source>
</evidence>
<dbReference type="PRINTS" id="PR00447">
    <property type="entry name" value="NATRESASSCMP"/>
</dbReference>
<feature type="non-terminal residue" evidence="6">
    <location>
        <position position="1"/>
    </location>
</feature>
<feature type="transmembrane region" description="Helical" evidence="5">
    <location>
        <begin position="112"/>
        <end position="135"/>
    </location>
</feature>
<feature type="transmembrane region" description="Helical" evidence="5">
    <location>
        <begin position="362"/>
        <end position="381"/>
    </location>
</feature>
<feature type="transmembrane region" description="Helical" evidence="5">
    <location>
        <begin position="201"/>
        <end position="221"/>
    </location>
</feature>
<feature type="transmembrane region" description="Helical" evidence="5">
    <location>
        <begin position="260"/>
        <end position="286"/>
    </location>
</feature>
<dbReference type="PANTHER" id="PTHR11706">
    <property type="entry name" value="SOLUTE CARRIER PROTEIN FAMILY 11 MEMBER"/>
    <property type="match status" value="1"/>
</dbReference>
<comment type="subcellular location">
    <subcellularLocation>
        <location evidence="1">Membrane</location>
        <topology evidence="1">Multi-pass membrane protein</topology>
    </subcellularLocation>
</comment>
<dbReference type="OrthoDB" id="409173at2759"/>
<dbReference type="GO" id="GO:0005384">
    <property type="term" value="F:manganese ion transmembrane transporter activity"/>
    <property type="evidence" value="ECO:0007669"/>
    <property type="project" value="TreeGrafter"/>
</dbReference>
<dbReference type="NCBIfam" id="TIGR01197">
    <property type="entry name" value="nramp"/>
    <property type="match status" value="1"/>
</dbReference>
<feature type="non-terminal residue" evidence="6">
    <location>
        <position position="468"/>
    </location>
</feature>
<evidence type="ECO:0000256" key="4">
    <source>
        <dbReference type="ARBA" id="ARBA00023136"/>
    </source>
</evidence>
<name>A0A4P9Y0Q1_9FUNG</name>
<proteinExistence type="predicted"/>
<dbReference type="Pfam" id="PF01566">
    <property type="entry name" value="Nramp"/>
    <property type="match status" value="2"/>
</dbReference>
<feature type="transmembrane region" description="Helical" evidence="5">
    <location>
        <begin position="35"/>
        <end position="61"/>
    </location>
</feature>
<dbReference type="GO" id="GO:0034755">
    <property type="term" value="P:iron ion transmembrane transport"/>
    <property type="evidence" value="ECO:0007669"/>
    <property type="project" value="TreeGrafter"/>
</dbReference>
<dbReference type="InterPro" id="IPR001046">
    <property type="entry name" value="NRAMP_fam"/>
</dbReference>
<protein>
    <submittedName>
        <fullName evidence="6">NRAMP family</fullName>
    </submittedName>
</protein>
<feature type="transmembrane region" description="Helical" evidence="5">
    <location>
        <begin position="320"/>
        <end position="342"/>
    </location>
</feature>
<dbReference type="AlphaFoldDB" id="A0A4P9Y0Q1"/>
<dbReference type="GO" id="GO:0005886">
    <property type="term" value="C:plasma membrane"/>
    <property type="evidence" value="ECO:0007669"/>
    <property type="project" value="TreeGrafter"/>
</dbReference>
<evidence type="ECO:0000256" key="2">
    <source>
        <dbReference type="ARBA" id="ARBA00022692"/>
    </source>
</evidence>
<gene>
    <name evidence="6" type="ORF">BJ684DRAFT_2489</name>
</gene>
<dbReference type="Proteomes" id="UP000267251">
    <property type="component" value="Unassembled WGS sequence"/>
</dbReference>
<dbReference type="GO" id="GO:0015086">
    <property type="term" value="F:cadmium ion transmembrane transporter activity"/>
    <property type="evidence" value="ECO:0007669"/>
    <property type="project" value="TreeGrafter"/>
</dbReference>
<keyword evidence="2 5" id="KW-0812">Transmembrane</keyword>
<reference evidence="7" key="1">
    <citation type="journal article" date="2018" name="Nat. Microbiol.">
        <title>Leveraging single-cell genomics to expand the fungal tree of life.</title>
        <authorList>
            <person name="Ahrendt S.R."/>
            <person name="Quandt C.A."/>
            <person name="Ciobanu D."/>
            <person name="Clum A."/>
            <person name="Salamov A."/>
            <person name="Andreopoulos B."/>
            <person name="Cheng J.F."/>
            <person name="Woyke T."/>
            <person name="Pelin A."/>
            <person name="Henrissat B."/>
            <person name="Reynolds N.K."/>
            <person name="Benny G.L."/>
            <person name="Smith M.E."/>
            <person name="James T.Y."/>
            <person name="Grigoriev I.V."/>
        </authorList>
    </citation>
    <scope>NUCLEOTIDE SEQUENCE [LARGE SCALE GENOMIC DNA]</scope>
</reference>
<keyword evidence="4 5" id="KW-0472">Membrane</keyword>
<feature type="transmembrane region" description="Helical" evidence="5">
    <location>
        <begin position="387"/>
        <end position="409"/>
    </location>
</feature>
<feature type="transmembrane region" description="Helical" evidence="5">
    <location>
        <begin position="442"/>
        <end position="467"/>
    </location>
</feature>